<accession>A0A6M3XND3</accession>
<evidence type="ECO:0000256" key="1">
    <source>
        <dbReference type="SAM" id="Coils"/>
    </source>
</evidence>
<dbReference type="EMBL" id="MT141162">
    <property type="protein sequence ID" value="QJA55484.1"/>
    <property type="molecule type" value="Genomic_DNA"/>
</dbReference>
<dbReference type="AlphaFoldDB" id="A0A6M3XND3"/>
<evidence type="ECO:0000313" key="3">
    <source>
        <dbReference type="EMBL" id="QJH99336.1"/>
    </source>
</evidence>
<feature type="coiled-coil region" evidence="1">
    <location>
        <begin position="102"/>
        <end position="137"/>
    </location>
</feature>
<name>A0A6M3XND3_9ZZZZ</name>
<gene>
    <name evidence="2" type="ORF">MM415B02040_0003</name>
    <name evidence="3" type="ORF">TM448B01563_0004</name>
</gene>
<sequence length="231" mass="26818">MNTENAITKIQSDKWLEEAGQFLQEACVEFEKNAVNIAIATDDDKEIAAYFLADIKKLLKEIESRRVQYVTPFNEKVKAANGWCKQYSSRLEAADKSFKAKILAYEKKLADDRRRVEEEARKREEDRLAKLKELEQKEITPEVQQETRQLKDDQVAEQIHLEETKRDKTQHFSGVSTTIKQVWTFEVENVAELPTDYLLPNEPLIRKAVNAGVRTIPGVRIFQKDQLSSRF</sequence>
<dbReference type="EMBL" id="MT144783">
    <property type="protein sequence ID" value="QJH99336.1"/>
    <property type="molecule type" value="Genomic_DNA"/>
</dbReference>
<reference evidence="3" key="1">
    <citation type="submission" date="2020-03" db="EMBL/GenBank/DDBJ databases">
        <title>The deep terrestrial virosphere.</title>
        <authorList>
            <person name="Holmfeldt K."/>
            <person name="Nilsson E."/>
            <person name="Simone D."/>
            <person name="Lopez-Fernandez M."/>
            <person name="Wu X."/>
            <person name="de Brujin I."/>
            <person name="Lundin D."/>
            <person name="Andersson A."/>
            <person name="Bertilsson S."/>
            <person name="Dopson M."/>
        </authorList>
    </citation>
    <scope>NUCLEOTIDE SEQUENCE</scope>
    <source>
        <strain evidence="2">MM415B02040</strain>
        <strain evidence="3">TM448B01563</strain>
    </source>
</reference>
<organism evidence="3">
    <name type="scientific">viral metagenome</name>
    <dbReference type="NCBI Taxonomy" id="1070528"/>
    <lineage>
        <taxon>unclassified sequences</taxon>
        <taxon>metagenomes</taxon>
        <taxon>organismal metagenomes</taxon>
    </lineage>
</organism>
<keyword evidence="1" id="KW-0175">Coiled coil</keyword>
<evidence type="ECO:0000313" key="2">
    <source>
        <dbReference type="EMBL" id="QJA55484.1"/>
    </source>
</evidence>
<protein>
    <submittedName>
        <fullName evidence="3">Uncharacterized protein</fullName>
    </submittedName>
</protein>
<proteinExistence type="predicted"/>